<dbReference type="AlphaFoldDB" id="W9RBB3"/>
<gene>
    <name evidence="1" type="ORF">L484_005681</name>
</gene>
<name>W9RBB3_9ROSA</name>
<dbReference type="Proteomes" id="UP000030645">
    <property type="component" value="Unassembled WGS sequence"/>
</dbReference>
<sequence>MIAIRWGQTFGLGRDRLPQKANGSKPLLQSDQDKFQGRINELRRSWANGPRLLFGLGQQASVNTRKIVENKPI</sequence>
<reference evidence="2" key="1">
    <citation type="submission" date="2013-01" db="EMBL/GenBank/DDBJ databases">
        <title>Draft Genome Sequence of a Mulberry Tree, Morus notabilis C.K. Schneid.</title>
        <authorList>
            <person name="He N."/>
            <person name="Zhao S."/>
        </authorList>
    </citation>
    <scope>NUCLEOTIDE SEQUENCE</scope>
</reference>
<keyword evidence="2" id="KW-1185">Reference proteome</keyword>
<evidence type="ECO:0000313" key="2">
    <source>
        <dbReference type="Proteomes" id="UP000030645"/>
    </source>
</evidence>
<evidence type="ECO:0000313" key="1">
    <source>
        <dbReference type="EMBL" id="EXB80935.1"/>
    </source>
</evidence>
<protein>
    <submittedName>
        <fullName evidence="1">Uncharacterized protein</fullName>
    </submittedName>
</protein>
<dbReference type="EMBL" id="KE344828">
    <property type="protein sequence ID" value="EXB80935.1"/>
    <property type="molecule type" value="Genomic_DNA"/>
</dbReference>
<accession>W9RBB3</accession>
<proteinExistence type="predicted"/>
<organism evidence="1 2">
    <name type="scientific">Morus notabilis</name>
    <dbReference type="NCBI Taxonomy" id="981085"/>
    <lineage>
        <taxon>Eukaryota</taxon>
        <taxon>Viridiplantae</taxon>
        <taxon>Streptophyta</taxon>
        <taxon>Embryophyta</taxon>
        <taxon>Tracheophyta</taxon>
        <taxon>Spermatophyta</taxon>
        <taxon>Magnoliopsida</taxon>
        <taxon>eudicotyledons</taxon>
        <taxon>Gunneridae</taxon>
        <taxon>Pentapetalae</taxon>
        <taxon>rosids</taxon>
        <taxon>fabids</taxon>
        <taxon>Rosales</taxon>
        <taxon>Moraceae</taxon>
        <taxon>Moreae</taxon>
        <taxon>Morus</taxon>
    </lineage>
</organism>